<dbReference type="Proteomes" id="UP000197153">
    <property type="component" value="Chromosome 1"/>
</dbReference>
<evidence type="ECO:0008006" key="3">
    <source>
        <dbReference type="Google" id="ProtNLM"/>
    </source>
</evidence>
<evidence type="ECO:0000313" key="2">
    <source>
        <dbReference type="Proteomes" id="UP000197153"/>
    </source>
</evidence>
<keyword evidence="2" id="KW-1185">Reference proteome</keyword>
<organism evidence="1 2">
    <name type="scientific">Nitrospirillum viridazoti CBAmc</name>
    <dbReference type="NCBI Taxonomy" id="1441467"/>
    <lineage>
        <taxon>Bacteria</taxon>
        <taxon>Pseudomonadati</taxon>
        <taxon>Pseudomonadota</taxon>
        <taxon>Alphaproteobacteria</taxon>
        <taxon>Rhodospirillales</taxon>
        <taxon>Azospirillaceae</taxon>
        <taxon>Nitrospirillum</taxon>
        <taxon>Nitrospirillum viridazoti</taxon>
    </lineage>
</organism>
<sequence length="144" mass="15513">MRNETLDALLGYLRQDAGVLALVKPTSIIDKLQLWTNVPADQKPMIIAVATTSTPKTDWGKPVVWHLGFMLYVYTQTNAADGSAQRLRDQVVDALGEALKPGPFGAVQTLSSRVSACLLSGPVLTDEGATKAHGVAWFPITIRP</sequence>
<accession>A0A248JS22</accession>
<reference evidence="1 2" key="1">
    <citation type="submission" date="2017-06" db="EMBL/GenBank/DDBJ databases">
        <title>Complete genome sequence of Nitrospirillum amazonense strain CBAmC, an endophytic nitrogen-fixing and plant growth-promoting bacterium, isolated from sugarcane.</title>
        <authorList>
            <person name="Schwab S."/>
            <person name="dos Santos Teixeira K.R."/>
            <person name="Simoes Araujo J.L."/>
            <person name="Soares Vidal M."/>
            <person name="Borges de Freitas H.R."/>
            <person name="Rivello Crivelaro A.L."/>
            <person name="Bueno de Camargo Nunes A."/>
            <person name="dos Santos C.M."/>
            <person name="Palmeira da Silva Rosa D."/>
            <person name="da Silva Padilha D."/>
            <person name="da Silva E."/>
            <person name="Araujo Terra L."/>
            <person name="Soares Mendes V."/>
            <person name="Farinelli L."/>
            <person name="Magalhaes Cruz L."/>
            <person name="Baldani J.I."/>
        </authorList>
    </citation>
    <scope>NUCLEOTIDE SEQUENCE [LARGE SCALE GENOMIC DNA]</scope>
    <source>
        <strain evidence="1 2">CBAmC</strain>
    </source>
</reference>
<proteinExistence type="predicted"/>
<name>A0A248JS22_9PROT</name>
<evidence type="ECO:0000313" key="1">
    <source>
        <dbReference type="EMBL" id="ASG21409.1"/>
    </source>
</evidence>
<gene>
    <name evidence="1" type="ORF">Y958_11645</name>
</gene>
<dbReference type="AlphaFoldDB" id="A0A248JS22"/>
<dbReference type="EMBL" id="CP022110">
    <property type="protein sequence ID" value="ASG21409.1"/>
    <property type="molecule type" value="Genomic_DNA"/>
</dbReference>
<protein>
    <recommendedName>
        <fullName evidence="3">DUF3168 domain-containing protein</fullName>
    </recommendedName>
</protein>
<dbReference type="KEGG" id="nao:Y958_11645"/>
<dbReference type="RefSeq" id="WP_088872113.1">
    <property type="nucleotide sequence ID" value="NZ_CP022110.1"/>
</dbReference>